<evidence type="ECO:0000259" key="4">
    <source>
        <dbReference type="Pfam" id="PF13360"/>
    </source>
</evidence>
<keyword evidence="1" id="KW-0732">Signal</keyword>
<dbReference type="PROSITE" id="PS51257">
    <property type="entry name" value="PROKAR_LIPOPROTEIN"/>
    <property type="match status" value="1"/>
</dbReference>
<reference evidence="5" key="1">
    <citation type="submission" date="2018-06" db="EMBL/GenBank/DDBJ databases">
        <authorList>
            <person name="Zhirakovskaya E."/>
        </authorList>
    </citation>
    <scope>NUCLEOTIDE SEQUENCE</scope>
</reference>
<name>A0A3B0WWB5_9ZZZZ</name>
<protein>
    <recommendedName>
        <fullName evidence="4">Pyrrolo-quinoline quinone repeat domain-containing protein</fullName>
    </recommendedName>
</protein>
<dbReference type="PANTHER" id="PTHR34512:SF30">
    <property type="entry name" value="OUTER MEMBRANE PROTEIN ASSEMBLY FACTOR BAMB"/>
    <property type="match status" value="1"/>
</dbReference>
<dbReference type="SMART" id="SM00564">
    <property type="entry name" value="PQQ"/>
    <property type="match status" value="6"/>
</dbReference>
<keyword evidence="3" id="KW-0998">Cell outer membrane</keyword>
<dbReference type="PANTHER" id="PTHR34512">
    <property type="entry name" value="CELL SURFACE PROTEIN"/>
    <property type="match status" value="1"/>
</dbReference>
<dbReference type="SUPFAM" id="SSF50998">
    <property type="entry name" value="Quinoprotein alcohol dehydrogenase-like"/>
    <property type="match status" value="1"/>
</dbReference>
<accession>A0A3B0WWB5</accession>
<feature type="domain" description="Pyrrolo-quinoline quinone repeat" evidence="4">
    <location>
        <begin position="72"/>
        <end position="302"/>
    </location>
</feature>
<proteinExistence type="inferred from homology"/>
<keyword evidence="2" id="KW-0472">Membrane</keyword>
<dbReference type="InterPro" id="IPR015943">
    <property type="entry name" value="WD40/YVTN_repeat-like_dom_sf"/>
</dbReference>
<dbReference type="InterPro" id="IPR002372">
    <property type="entry name" value="PQQ_rpt_dom"/>
</dbReference>
<dbReference type="InterPro" id="IPR011047">
    <property type="entry name" value="Quinoprotein_ADH-like_sf"/>
</dbReference>
<evidence type="ECO:0000256" key="3">
    <source>
        <dbReference type="ARBA" id="ARBA00023237"/>
    </source>
</evidence>
<dbReference type="HAMAP" id="MF_00923">
    <property type="entry name" value="OM_assembly_BamB"/>
    <property type="match status" value="1"/>
</dbReference>
<evidence type="ECO:0000313" key="5">
    <source>
        <dbReference type="EMBL" id="VAW47904.1"/>
    </source>
</evidence>
<dbReference type="InterPro" id="IPR017687">
    <property type="entry name" value="BamB"/>
</dbReference>
<evidence type="ECO:0000256" key="2">
    <source>
        <dbReference type="ARBA" id="ARBA00023136"/>
    </source>
</evidence>
<evidence type="ECO:0000256" key="1">
    <source>
        <dbReference type="ARBA" id="ARBA00022729"/>
    </source>
</evidence>
<dbReference type="AlphaFoldDB" id="A0A3B0WWB5"/>
<organism evidence="5">
    <name type="scientific">hydrothermal vent metagenome</name>
    <dbReference type="NCBI Taxonomy" id="652676"/>
    <lineage>
        <taxon>unclassified sequences</taxon>
        <taxon>metagenomes</taxon>
        <taxon>ecological metagenomes</taxon>
    </lineage>
</organism>
<dbReference type="NCBIfam" id="TIGR03300">
    <property type="entry name" value="assembly_YfgL"/>
    <property type="match status" value="1"/>
</dbReference>
<sequence>MKRFPLYLMLLALVACGNKKDEVKPNDLVDVTEQGVVKTLWTRQFESSDKAYGYKLIPAENNGNLFIATQVGEIFSLDAKTGITNWENNLDTEISAGPGVGETILVVGGPEGQVVAMDIDTGTVLWETSVSSEVLSPPVIDRNKVVVRTQDGRIYGFSIQTGKREWSFDTNIPNLTLRGNSTPIAKGGRVYIGFDNGKVAALNIIDGSVLWQQNVINSQGKTEIDRIADIDGDIDVVATDLYISSAADKTMSVATESGRSLWSQNIGSVTGVTVSRRSLYLSDNQSVVHQLNRTDGSRGWTQEQLLNRNLTKPSFYLGDLVVGDYEGYVHILDGVSGEIINRTRVGKSYFYHAPVVVGDMIYAYNYDGTLSAMQFNK</sequence>
<gene>
    <name evidence="5" type="ORF">MNBD_GAMMA02-1147</name>
</gene>
<dbReference type="EMBL" id="UOFA01000375">
    <property type="protein sequence ID" value="VAW47904.1"/>
    <property type="molecule type" value="Genomic_DNA"/>
</dbReference>
<dbReference type="Gene3D" id="2.130.10.10">
    <property type="entry name" value="YVTN repeat-like/Quinoprotein amine dehydrogenase"/>
    <property type="match status" value="1"/>
</dbReference>
<dbReference type="InterPro" id="IPR018391">
    <property type="entry name" value="PQQ_b-propeller_rpt"/>
</dbReference>
<dbReference type="Pfam" id="PF13360">
    <property type="entry name" value="PQQ_2"/>
    <property type="match status" value="1"/>
</dbReference>